<dbReference type="Gene3D" id="2.30.30.40">
    <property type="entry name" value="SH3 Domains"/>
    <property type="match status" value="1"/>
</dbReference>
<organism evidence="6 7">
    <name type="scientific">Helobdella robusta</name>
    <name type="common">Californian leech</name>
    <dbReference type="NCBI Taxonomy" id="6412"/>
    <lineage>
        <taxon>Eukaryota</taxon>
        <taxon>Metazoa</taxon>
        <taxon>Spiralia</taxon>
        <taxon>Lophotrochozoa</taxon>
        <taxon>Annelida</taxon>
        <taxon>Clitellata</taxon>
        <taxon>Hirudinea</taxon>
        <taxon>Rhynchobdellida</taxon>
        <taxon>Glossiphoniidae</taxon>
        <taxon>Helobdella</taxon>
    </lineage>
</organism>
<feature type="domain" description="SH3" evidence="4">
    <location>
        <begin position="1"/>
        <end position="58"/>
    </location>
</feature>
<dbReference type="PANTHER" id="PTHR46037">
    <property type="entry name" value="PROTEIN ENHANCER OF SEVENLESS 2B"/>
    <property type="match status" value="1"/>
</dbReference>
<dbReference type="KEGG" id="hro:HELRODRAFT_73497"/>
<evidence type="ECO:0000256" key="2">
    <source>
        <dbReference type="ARBA" id="ARBA00022999"/>
    </source>
</evidence>
<sequence>MEAVAKHDFTATAPDELSFTRGTKLKILNTEEDKNWYKAELNRQEGFIPSNYIELNYPSYVG</sequence>
<dbReference type="Pfam" id="PF00018">
    <property type="entry name" value="SH3_1"/>
    <property type="match status" value="1"/>
</dbReference>
<evidence type="ECO:0000313" key="5">
    <source>
        <dbReference type="EMBL" id="ESO09428.1"/>
    </source>
</evidence>
<dbReference type="CDD" id="cd11804">
    <property type="entry name" value="SH3_GRB2_like_N"/>
    <property type="match status" value="1"/>
</dbReference>
<proteinExistence type="predicted"/>
<dbReference type="AlphaFoldDB" id="T1G1E6"/>
<evidence type="ECO:0000256" key="3">
    <source>
        <dbReference type="PROSITE-ProRule" id="PRU00192"/>
    </source>
</evidence>
<evidence type="ECO:0000259" key="4">
    <source>
        <dbReference type="PROSITE" id="PS50002"/>
    </source>
</evidence>
<dbReference type="InterPro" id="IPR043539">
    <property type="entry name" value="Grb2-like"/>
</dbReference>
<dbReference type="HOGENOM" id="CLU_186395_2_1_1"/>
<name>T1G1E6_HELRO</name>
<dbReference type="EMBL" id="AMQM01002958">
    <property type="status" value="NOT_ANNOTATED_CDS"/>
    <property type="molecule type" value="Genomic_DNA"/>
</dbReference>
<dbReference type="SMART" id="SM00326">
    <property type="entry name" value="SH3"/>
    <property type="match status" value="1"/>
</dbReference>
<dbReference type="OrthoDB" id="10255964at2759"/>
<dbReference type="PROSITE" id="PS50002">
    <property type="entry name" value="SH3"/>
    <property type="match status" value="1"/>
</dbReference>
<dbReference type="STRING" id="6412.T1G1E6"/>
<reference evidence="5 7" key="2">
    <citation type="journal article" date="2013" name="Nature">
        <title>Insights into bilaterian evolution from three spiralian genomes.</title>
        <authorList>
            <person name="Simakov O."/>
            <person name="Marletaz F."/>
            <person name="Cho S.J."/>
            <person name="Edsinger-Gonzales E."/>
            <person name="Havlak P."/>
            <person name="Hellsten U."/>
            <person name="Kuo D.H."/>
            <person name="Larsson T."/>
            <person name="Lv J."/>
            <person name="Arendt D."/>
            <person name="Savage R."/>
            <person name="Osoegawa K."/>
            <person name="de Jong P."/>
            <person name="Grimwood J."/>
            <person name="Chapman J.A."/>
            <person name="Shapiro H."/>
            <person name="Aerts A."/>
            <person name="Otillar R.P."/>
            <person name="Terry A.Y."/>
            <person name="Boore J.L."/>
            <person name="Grigoriev I.V."/>
            <person name="Lindberg D.R."/>
            <person name="Seaver E.C."/>
            <person name="Weisblat D.A."/>
            <person name="Putnam N.H."/>
            <person name="Rokhsar D.S."/>
        </authorList>
    </citation>
    <scope>NUCLEOTIDE SEQUENCE</scope>
</reference>
<gene>
    <name evidence="6" type="primary">20214894</name>
    <name evidence="5" type="ORF">HELRODRAFT_73497</name>
</gene>
<reference evidence="7" key="1">
    <citation type="submission" date="2012-12" db="EMBL/GenBank/DDBJ databases">
        <authorList>
            <person name="Hellsten U."/>
            <person name="Grimwood J."/>
            <person name="Chapman J.A."/>
            <person name="Shapiro H."/>
            <person name="Aerts A."/>
            <person name="Otillar R.P."/>
            <person name="Terry A.Y."/>
            <person name="Boore J.L."/>
            <person name="Simakov O."/>
            <person name="Marletaz F."/>
            <person name="Cho S.-J."/>
            <person name="Edsinger-Gonzales E."/>
            <person name="Havlak P."/>
            <person name="Kuo D.-H."/>
            <person name="Larsson T."/>
            <person name="Lv J."/>
            <person name="Arendt D."/>
            <person name="Savage R."/>
            <person name="Osoegawa K."/>
            <person name="de Jong P."/>
            <person name="Lindberg D.R."/>
            <person name="Seaver E.C."/>
            <person name="Weisblat D.A."/>
            <person name="Putnam N.H."/>
            <person name="Grigoriev I.V."/>
            <person name="Rokhsar D.S."/>
        </authorList>
    </citation>
    <scope>NUCLEOTIDE SEQUENCE</scope>
</reference>
<dbReference type="InterPro" id="IPR036028">
    <property type="entry name" value="SH3-like_dom_sf"/>
</dbReference>
<dbReference type="InterPro" id="IPR001452">
    <property type="entry name" value="SH3_domain"/>
</dbReference>
<dbReference type="InParanoid" id="T1G1E6"/>
<evidence type="ECO:0000313" key="6">
    <source>
        <dbReference type="EnsemblMetazoa" id="HelroP73497"/>
    </source>
</evidence>
<dbReference type="CTD" id="20214894"/>
<keyword evidence="2" id="KW-0727">SH2 domain</keyword>
<dbReference type="GeneID" id="20214894"/>
<dbReference type="EnsemblMetazoa" id="HelroT73497">
    <property type="protein sequence ID" value="HelroP73497"/>
    <property type="gene ID" value="HelroG73497"/>
</dbReference>
<dbReference type="PRINTS" id="PR00452">
    <property type="entry name" value="SH3DOMAIN"/>
</dbReference>
<evidence type="ECO:0000256" key="1">
    <source>
        <dbReference type="ARBA" id="ARBA00022443"/>
    </source>
</evidence>
<dbReference type="Proteomes" id="UP000015101">
    <property type="component" value="Unassembled WGS sequence"/>
</dbReference>
<reference evidence="6" key="3">
    <citation type="submission" date="2015-06" db="UniProtKB">
        <authorList>
            <consortium name="EnsemblMetazoa"/>
        </authorList>
    </citation>
    <scope>IDENTIFICATION</scope>
</reference>
<dbReference type="eggNOG" id="KOG3601">
    <property type="taxonomic scope" value="Eukaryota"/>
</dbReference>
<dbReference type="EMBL" id="KB095959">
    <property type="protein sequence ID" value="ESO09428.1"/>
    <property type="molecule type" value="Genomic_DNA"/>
</dbReference>
<accession>T1G1E6</accession>
<keyword evidence="7" id="KW-1185">Reference proteome</keyword>
<dbReference type="RefSeq" id="XP_009012521.1">
    <property type="nucleotide sequence ID" value="XM_009014273.1"/>
</dbReference>
<dbReference type="SUPFAM" id="SSF50044">
    <property type="entry name" value="SH3-domain"/>
    <property type="match status" value="1"/>
</dbReference>
<protein>
    <recommendedName>
        <fullName evidence="4">SH3 domain-containing protein</fullName>
    </recommendedName>
</protein>
<keyword evidence="1 3" id="KW-0728">SH3 domain</keyword>
<evidence type="ECO:0000313" key="7">
    <source>
        <dbReference type="Proteomes" id="UP000015101"/>
    </source>
</evidence>